<dbReference type="GO" id="GO:0004518">
    <property type="term" value="F:nuclease activity"/>
    <property type="evidence" value="ECO:0007669"/>
    <property type="project" value="InterPro"/>
</dbReference>
<dbReference type="SUPFAM" id="SSF50199">
    <property type="entry name" value="Staphylococcal nuclease"/>
    <property type="match status" value="1"/>
</dbReference>
<dbReference type="EMBL" id="CP003117">
    <property type="protein sequence ID" value="AET63719.1"/>
    <property type="molecule type" value="Genomic_DNA"/>
</dbReference>
<dbReference type="Pfam" id="PF00932">
    <property type="entry name" value="LTD"/>
    <property type="match status" value="1"/>
</dbReference>
<gene>
    <name evidence="4" type="ordered locus">Mhar_0332</name>
</gene>
<evidence type="ECO:0000259" key="2">
    <source>
        <dbReference type="PROSITE" id="PS50830"/>
    </source>
</evidence>
<dbReference type="PROSITE" id="PS50830">
    <property type="entry name" value="TNASE_3"/>
    <property type="match status" value="1"/>
</dbReference>
<dbReference type="SUPFAM" id="SSF74853">
    <property type="entry name" value="Lamin A/C globular tail domain"/>
    <property type="match status" value="1"/>
</dbReference>
<dbReference type="RefSeq" id="WP_014585904.1">
    <property type="nucleotide sequence ID" value="NC_017527.1"/>
</dbReference>
<dbReference type="InterPro" id="IPR035437">
    <property type="entry name" value="SNase_OB-fold_sf"/>
</dbReference>
<dbReference type="PATRIC" id="fig|1110509.7.peg.372"/>
<dbReference type="InterPro" id="IPR016071">
    <property type="entry name" value="Staphylococal_nuclease_OB-fold"/>
</dbReference>
<dbReference type="InterPro" id="IPR001322">
    <property type="entry name" value="Lamin_tail_dom"/>
</dbReference>
<dbReference type="Gene3D" id="2.60.40.1260">
    <property type="entry name" value="Lamin Tail domain"/>
    <property type="match status" value="1"/>
</dbReference>
<evidence type="ECO:0000313" key="5">
    <source>
        <dbReference type="Proteomes" id="UP000005877"/>
    </source>
</evidence>
<evidence type="ECO:0008006" key="6">
    <source>
        <dbReference type="Google" id="ProtNLM"/>
    </source>
</evidence>
<name>G7WM54_METH6</name>
<protein>
    <recommendedName>
        <fullName evidence="6">Nuclease (SNase domain protein)</fullName>
    </recommendedName>
</protein>
<sequence length="327" mass="34402">MRITTKFAMIMMLTLAAAIASAAPDEANGTVIAVIAGDVLEVAIDGGDPRTGSGVVTVRVADVALPPNGSEGWEVARTFAESLLKNRTVSLDIDDRTEGGRDPQGRLLAVVYLSDPAGGLNLSHPLNRLLVEAGLAEVCDLEADEFDPRGWWQSGEADAAGGGVRVVINEVEANPPGSDEGGEWVELYNDGFEEAAIGGWTLTAAGGSVVGISPGTVLVGGGFLLVKADGYWLRNDDELVTLRDGAGMEVDRTPALDDGEDDNNSWSRYPDGGEEWAFVQASPAGPVPAVEPSEVTTSDQKEEEKNWLLGSGGCDPYGLWEISEFLQ</sequence>
<feature type="region of interest" description="Disordered" evidence="1">
    <location>
        <begin position="284"/>
        <end position="309"/>
    </location>
</feature>
<dbReference type="PROSITE" id="PS01284">
    <property type="entry name" value="TNASE_2"/>
    <property type="match status" value="1"/>
</dbReference>
<feature type="domain" description="LTD" evidence="3">
    <location>
        <begin position="151"/>
        <end position="283"/>
    </location>
</feature>
<accession>G7WM54</accession>
<dbReference type="GeneID" id="12509501"/>
<dbReference type="Proteomes" id="UP000005877">
    <property type="component" value="Chromosome"/>
</dbReference>
<dbReference type="GO" id="GO:0003676">
    <property type="term" value="F:nucleic acid binding"/>
    <property type="evidence" value="ECO:0007669"/>
    <property type="project" value="InterPro"/>
</dbReference>
<dbReference type="HOGENOM" id="CLU_848904_0_0_2"/>
<evidence type="ECO:0000256" key="1">
    <source>
        <dbReference type="SAM" id="MobiDB-lite"/>
    </source>
</evidence>
<dbReference type="AlphaFoldDB" id="G7WM54"/>
<organism evidence="4 5">
    <name type="scientific">Methanothrix harundinacea (strain 6Ac)</name>
    <name type="common">Methanosaeta harundinacea</name>
    <dbReference type="NCBI Taxonomy" id="1110509"/>
    <lineage>
        <taxon>Archaea</taxon>
        <taxon>Methanobacteriati</taxon>
        <taxon>Methanobacteriota</taxon>
        <taxon>Stenosarchaea group</taxon>
        <taxon>Methanomicrobia</taxon>
        <taxon>Methanotrichales</taxon>
        <taxon>Methanotrichaceae</taxon>
        <taxon>Methanothrix</taxon>
    </lineage>
</organism>
<evidence type="ECO:0000259" key="3">
    <source>
        <dbReference type="PROSITE" id="PS51841"/>
    </source>
</evidence>
<dbReference type="SMART" id="SM00318">
    <property type="entry name" value="SNc"/>
    <property type="match status" value="1"/>
</dbReference>
<keyword evidence="5" id="KW-1185">Reference proteome</keyword>
<dbReference type="STRING" id="1110509.Mhar_0332"/>
<feature type="domain" description="TNase-like" evidence="2">
    <location>
        <begin position="25"/>
        <end position="138"/>
    </location>
</feature>
<dbReference type="PROSITE" id="PS51841">
    <property type="entry name" value="LTD"/>
    <property type="match status" value="1"/>
</dbReference>
<dbReference type="Gene3D" id="2.40.50.90">
    <property type="match status" value="1"/>
</dbReference>
<reference evidence="4 5" key="1">
    <citation type="journal article" date="2012" name="PLoS ONE">
        <title>The genome characteristics and predicted function of methyl-group oxidation pathway in the obligate aceticlastic methanogens, Methanosaeta spp.</title>
        <authorList>
            <person name="Zhu J."/>
            <person name="Zheng H."/>
            <person name="Ai G."/>
            <person name="Zhang G."/>
            <person name="Liu D."/>
            <person name="Liu X."/>
            <person name="Dong X."/>
        </authorList>
    </citation>
    <scope>NUCLEOTIDE SEQUENCE [LARGE SCALE GENOMIC DNA]</scope>
    <source>
        <strain evidence="4 5">6Ac</strain>
    </source>
</reference>
<dbReference type="KEGG" id="mhi:Mhar_0332"/>
<dbReference type="InterPro" id="IPR002071">
    <property type="entry name" value="Thermonucl_AS"/>
</dbReference>
<dbReference type="OrthoDB" id="3327at2157"/>
<proteinExistence type="predicted"/>
<dbReference type="InterPro" id="IPR036415">
    <property type="entry name" value="Lamin_tail_dom_sf"/>
</dbReference>
<evidence type="ECO:0000313" key="4">
    <source>
        <dbReference type="EMBL" id="AET63719.1"/>
    </source>
</evidence>